<dbReference type="Pfam" id="PF00933">
    <property type="entry name" value="Glyco_hydro_3"/>
    <property type="match status" value="1"/>
</dbReference>
<dbReference type="InterPro" id="IPR002772">
    <property type="entry name" value="Glyco_hydro_3_C"/>
</dbReference>
<dbReference type="RefSeq" id="WP_096833923.1">
    <property type="nucleotide sequence ID" value="NZ_BILL01000002.1"/>
</dbReference>
<dbReference type="Gene3D" id="2.60.120.260">
    <property type="entry name" value="Galactose-binding domain-like"/>
    <property type="match status" value="1"/>
</dbReference>
<gene>
    <name evidence="3" type="ORF">CP911_22185</name>
</gene>
<dbReference type="GO" id="GO:0005975">
    <property type="term" value="P:carbohydrate metabolic process"/>
    <property type="evidence" value="ECO:0007669"/>
    <property type="project" value="InterPro"/>
</dbReference>
<dbReference type="PANTHER" id="PTHR42715:SF10">
    <property type="entry name" value="BETA-GLUCOSIDASE"/>
    <property type="match status" value="1"/>
</dbReference>
<name>A0A2A5MEV6_9ENTR</name>
<dbReference type="InterPro" id="IPR036962">
    <property type="entry name" value="Glyco_hydro_3_N_sf"/>
</dbReference>
<sequence>MPALSLSLSVAEKARLTAGMGMWSTHPIPHSTLGSVTLSDGPMGITGGRVDERDIALLSPCGLALGASWDRQLVSRVGGVIGEEALRTGTQALLAPNLNLLRSPLAGRAFELFGEDPRHIAELGAAWIDGVQRQGVGCIVKHMVCNDSETDRRTMNVVVDEATLREVYFWPFEVAASRGVWGMLTAYNRVNGIYCAEQHQAISQWLKRDLGWDGLVMSDWFGTQNGPASFRAGLDLEMPGPARHMGERLLPALMDTDSDARRLDDAAARLARLAERVSHPLPWDGSAAAQAQRRHTLEEAAAAGFVLLHNRQRLLPLAAQAGQRLAVIGPNATTPCFQGGTFARVALMPGLISPLEAIRQRFSAAGVEISYAQGVESDYRIPPLHHLPLRTAAGERGLDVAYATADGGVVHQEVRDASSLIWFRDMPGVGDMLRLTERATVTVSCQFTAPVSGRYGFWIGGTGEIALQLNGERVATFNGEALEGDIMGKLMQAPHTRLEFPLQAGENLTFRAEMALGSSIAHGIWFGCQPPQTIDLLQQAVDHARAADSVVLVIGETADAGLESIDRDATALPAHQVALIRAVCAANPRTVVVLNVAHPVDTGCLADAAAVMVVWYPGQEFGPALASVLAGDREPGGRLPVTFAQRLDDYPVRSLTPDAAGDLWYHERQQVGYRWFNARERPAAWAFGHGLGYADITLIAAALTGDEVDALQLRCRLENRAARAGKAVVQLYLRGPETAWSALAEFAAVSVPAHDEAALTLVLPRHALQRWQVPAQEWRLASGPWQLAVGFASDDIRATFDFVLTPDGKISHRG</sequence>
<dbReference type="EMBL" id="NXHG01000016">
    <property type="protein sequence ID" value="PCM59441.1"/>
    <property type="molecule type" value="Genomic_DNA"/>
</dbReference>
<reference evidence="3 4" key="1">
    <citation type="submission" date="2017-09" db="EMBL/GenBank/DDBJ databases">
        <title>Mdr eskape-Ghana.</title>
        <authorList>
            <person name="Agyepong N."/>
            <person name="Janice J."/>
            <person name="Samuelsen O."/>
            <person name="Owusu-Ofori A."/>
            <person name="Sundsfjord A."/>
            <person name="Essack S."/>
            <person name="Pedersen T."/>
        </authorList>
    </citation>
    <scope>NUCLEOTIDE SEQUENCE [LARGE SCALE GENOMIC DNA]</scope>
    <source>
        <strain evidence="3 4">46</strain>
    </source>
</reference>
<dbReference type="InterPro" id="IPR001764">
    <property type="entry name" value="Glyco_hydro_3_N"/>
</dbReference>
<proteinExistence type="inferred from homology"/>
<organism evidence="3 4">
    <name type="scientific">Klebsiella quasipneumoniae</name>
    <dbReference type="NCBI Taxonomy" id="1463165"/>
    <lineage>
        <taxon>Bacteria</taxon>
        <taxon>Pseudomonadati</taxon>
        <taxon>Pseudomonadota</taxon>
        <taxon>Gammaproteobacteria</taxon>
        <taxon>Enterobacterales</taxon>
        <taxon>Enterobacteriaceae</taxon>
        <taxon>Klebsiella/Raoultella group</taxon>
        <taxon>Klebsiella</taxon>
        <taxon>Klebsiella pneumoniae complex</taxon>
    </lineage>
</organism>
<protein>
    <submittedName>
        <fullName evidence="3">Beta-glucosidase</fullName>
    </submittedName>
</protein>
<dbReference type="GO" id="GO:0004553">
    <property type="term" value="F:hydrolase activity, hydrolyzing O-glycosyl compounds"/>
    <property type="evidence" value="ECO:0007669"/>
    <property type="project" value="InterPro"/>
</dbReference>
<dbReference type="PROSITE" id="PS51820">
    <property type="entry name" value="PA14"/>
    <property type="match status" value="1"/>
</dbReference>
<dbReference type="InterPro" id="IPR013783">
    <property type="entry name" value="Ig-like_fold"/>
</dbReference>
<dbReference type="SMART" id="SM01217">
    <property type="entry name" value="Fn3_like"/>
    <property type="match status" value="1"/>
</dbReference>
<accession>A0A2A5MEV6</accession>
<keyword evidence="2" id="KW-0378">Hydrolase</keyword>
<comment type="caution">
    <text evidence="3">The sequence shown here is derived from an EMBL/GenBank/DDBJ whole genome shotgun (WGS) entry which is preliminary data.</text>
</comment>
<dbReference type="PANTHER" id="PTHR42715">
    <property type="entry name" value="BETA-GLUCOSIDASE"/>
    <property type="match status" value="1"/>
</dbReference>
<dbReference type="InterPro" id="IPR026891">
    <property type="entry name" value="Fn3-like"/>
</dbReference>
<comment type="similarity">
    <text evidence="1">Belongs to the glycosyl hydrolase 3 family.</text>
</comment>
<dbReference type="Gene3D" id="2.60.40.10">
    <property type="entry name" value="Immunoglobulins"/>
    <property type="match status" value="1"/>
</dbReference>
<dbReference type="InterPro" id="IPR017853">
    <property type="entry name" value="GH"/>
</dbReference>
<dbReference type="Proteomes" id="UP000217648">
    <property type="component" value="Unassembled WGS sequence"/>
</dbReference>
<dbReference type="AlphaFoldDB" id="A0A2A5MEV6"/>
<dbReference type="Gene3D" id="3.40.50.1700">
    <property type="entry name" value="Glycoside hydrolase family 3 C-terminal domain"/>
    <property type="match status" value="1"/>
</dbReference>
<evidence type="ECO:0000256" key="2">
    <source>
        <dbReference type="ARBA" id="ARBA00022801"/>
    </source>
</evidence>
<evidence type="ECO:0000256" key="1">
    <source>
        <dbReference type="ARBA" id="ARBA00005336"/>
    </source>
</evidence>
<dbReference type="InterPro" id="IPR036881">
    <property type="entry name" value="Glyco_hydro_3_C_sf"/>
</dbReference>
<dbReference type="SUPFAM" id="SSF51445">
    <property type="entry name" value="(Trans)glycosidases"/>
    <property type="match status" value="1"/>
</dbReference>
<evidence type="ECO:0000313" key="4">
    <source>
        <dbReference type="Proteomes" id="UP000217648"/>
    </source>
</evidence>
<dbReference type="PRINTS" id="PR00133">
    <property type="entry name" value="GLHYDRLASE3"/>
</dbReference>
<evidence type="ECO:0000313" key="3">
    <source>
        <dbReference type="EMBL" id="PCM59441.1"/>
    </source>
</evidence>
<dbReference type="Pfam" id="PF14310">
    <property type="entry name" value="Fn3-like"/>
    <property type="match status" value="1"/>
</dbReference>
<dbReference type="Pfam" id="PF01915">
    <property type="entry name" value="Glyco_hydro_3_C"/>
    <property type="match status" value="1"/>
</dbReference>
<dbReference type="InterPro" id="IPR037524">
    <property type="entry name" value="PA14/GLEYA"/>
</dbReference>
<dbReference type="SUPFAM" id="SSF52279">
    <property type="entry name" value="Beta-D-glucan exohydrolase, C-terminal domain"/>
    <property type="match status" value="1"/>
</dbReference>
<dbReference type="InterPro" id="IPR050288">
    <property type="entry name" value="Cellulose_deg_GH3"/>
</dbReference>
<dbReference type="Gene3D" id="3.20.20.300">
    <property type="entry name" value="Glycoside hydrolase, family 3, N-terminal domain"/>
    <property type="match status" value="1"/>
</dbReference>